<name>A0AAN8PIK9_POLSC</name>
<gene>
    <name evidence="1" type="ORF">RUM43_011755</name>
</gene>
<sequence>TKSVDVKCEDMWMSKSNNGGEKIFVMGGAFQMEKLQMKAMKRSPDKETNKK</sequence>
<dbReference type="EMBL" id="JAWJWE010000005">
    <property type="protein sequence ID" value="KAK6634355.1"/>
    <property type="molecule type" value="Genomic_DNA"/>
</dbReference>
<dbReference type="Proteomes" id="UP001372834">
    <property type="component" value="Unassembled WGS sequence"/>
</dbReference>
<reference evidence="1 2" key="1">
    <citation type="submission" date="2023-10" db="EMBL/GenBank/DDBJ databases">
        <title>Genomes of two closely related lineages of the louse Polyplax serrata with different host specificities.</title>
        <authorList>
            <person name="Martinu J."/>
            <person name="Tarabai H."/>
            <person name="Stefka J."/>
            <person name="Hypsa V."/>
        </authorList>
    </citation>
    <scope>NUCLEOTIDE SEQUENCE [LARGE SCALE GENOMIC DNA]</scope>
    <source>
        <strain evidence="1">HR10_N</strain>
    </source>
</reference>
<dbReference type="AlphaFoldDB" id="A0AAN8PIK9"/>
<organism evidence="1 2">
    <name type="scientific">Polyplax serrata</name>
    <name type="common">Common mouse louse</name>
    <dbReference type="NCBI Taxonomy" id="468196"/>
    <lineage>
        <taxon>Eukaryota</taxon>
        <taxon>Metazoa</taxon>
        <taxon>Ecdysozoa</taxon>
        <taxon>Arthropoda</taxon>
        <taxon>Hexapoda</taxon>
        <taxon>Insecta</taxon>
        <taxon>Pterygota</taxon>
        <taxon>Neoptera</taxon>
        <taxon>Paraneoptera</taxon>
        <taxon>Psocodea</taxon>
        <taxon>Troctomorpha</taxon>
        <taxon>Phthiraptera</taxon>
        <taxon>Anoplura</taxon>
        <taxon>Polyplacidae</taxon>
        <taxon>Polyplax</taxon>
    </lineage>
</organism>
<proteinExistence type="predicted"/>
<accession>A0AAN8PIK9</accession>
<evidence type="ECO:0000313" key="2">
    <source>
        <dbReference type="Proteomes" id="UP001372834"/>
    </source>
</evidence>
<evidence type="ECO:0000313" key="1">
    <source>
        <dbReference type="EMBL" id="KAK6634355.1"/>
    </source>
</evidence>
<protein>
    <submittedName>
        <fullName evidence="1">Uncharacterized protein</fullName>
    </submittedName>
</protein>
<feature type="non-terminal residue" evidence="1">
    <location>
        <position position="1"/>
    </location>
</feature>
<comment type="caution">
    <text evidence="1">The sequence shown here is derived from an EMBL/GenBank/DDBJ whole genome shotgun (WGS) entry which is preliminary data.</text>
</comment>